<dbReference type="PANTHER" id="PTHR45982">
    <property type="entry name" value="REGULATOR OF CHROMOSOME CONDENSATION"/>
    <property type="match status" value="1"/>
</dbReference>
<dbReference type="Proteomes" id="UP001221411">
    <property type="component" value="Unassembled WGS sequence"/>
</dbReference>
<name>A0ABT5EFX0_9BACT</name>
<reference evidence="1 2" key="1">
    <citation type="submission" date="2022-11" db="EMBL/GenBank/DDBJ databases">
        <title>Minimal conservation of predation-associated metabolite biosynthetic gene clusters underscores biosynthetic potential of Myxococcota including descriptions for ten novel species: Archangium lansinium sp. nov., Myxococcus landrumus sp. nov., Nannocystis bai.</title>
        <authorList>
            <person name="Ahearne A."/>
            <person name="Stevens C."/>
            <person name="Dowd S."/>
        </authorList>
    </citation>
    <scope>NUCLEOTIDE SEQUENCE [LARGE SCALE GENOMIC DNA]</scope>
    <source>
        <strain evidence="1 2">RJM3</strain>
    </source>
</reference>
<dbReference type="RefSeq" id="WP_271914224.1">
    <property type="nucleotide sequence ID" value="NZ_JAQNDO010000001.1"/>
</dbReference>
<evidence type="ECO:0000313" key="1">
    <source>
        <dbReference type="EMBL" id="MDC0739782.1"/>
    </source>
</evidence>
<dbReference type="Pfam" id="PF13540">
    <property type="entry name" value="RCC1_2"/>
    <property type="match status" value="1"/>
</dbReference>
<dbReference type="PROSITE" id="PS51257">
    <property type="entry name" value="PROKAR_LIPOPROTEIN"/>
    <property type="match status" value="1"/>
</dbReference>
<dbReference type="InterPro" id="IPR000408">
    <property type="entry name" value="Reg_chr_condens"/>
</dbReference>
<proteinExistence type="predicted"/>
<dbReference type="Gene3D" id="2.130.10.30">
    <property type="entry name" value="Regulator of chromosome condensation 1/beta-lactamase-inhibitor protein II"/>
    <property type="match status" value="3"/>
</dbReference>
<accession>A0ABT5EFX0</accession>
<protein>
    <submittedName>
        <fullName evidence="1">Uncharacterized protein</fullName>
    </submittedName>
</protein>
<dbReference type="PANTHER" id="PTHR45982:SF1">
    <property type="entry name" value="REGULATOR OF CHROMOSOME CONDENSATION"/>
    <property type="match status" value="1"/>
</dbReference>
<dbReference type="InterPro" id="IPR051553">
    <property type="entry name" value="Ran_GTPase-activating"/>
</dbReference>
<dbReference type="EMBL" id="JAQNDO010000001">
    <property type="protein sequence ID" value="MDC0739782.1"/>
    <property type="molecule type" value="Genomic_DNA"/>
</dbReference>
<sequence>MTQHRLPFAALIVLAAAGCGQSSPKPAREPGKAGEPTVAPAAAPRLRALVAGEKHFCALRGDGRVLCWGHNEDFQAGNVDDQAIATPRLVEGITGATRIAAGGRATCAIVGDGSLTCWGEGRWKTPRVVPLPGKARDVALGGDTIVVEVEAGPGNSTLFGGTLRRIDQLVPFRDGHRPRAIKSIFVCGQTLPAPGTPVCRSSIETIPAPAGATAIDDDGCFLGPKGRACPVEEKIGLDDFSDAPPAWRRHFEARPPLFAVAHYLGSEVGCGGFPDGRIECHGIGDRGQLGDGRFGEPSKPAPVAGLADVAQVRLSADVDKDHPIACARTRGGAVSCWVVGETAPIALPIQDALDITVNLVRVVALRRDGSVVEIPLDLHEGNRLVAGAPTPLQGPLAKRRYASLVDSAVPGAITPEGQLIQTRCPIRGDACVSAYDVKSIRARAAGWDMNRYYACLLDDKGAVQCRVNDTDVGILGDGRVAAKGAFDAKTKRFVMAEGTAALPDPAVQVAAAVAHVCARLQTGELRCWGEDLYGALGNGGPRLPQGAAENEPARVSATPVAPVGLGKVLDVVASRSATCAVDEGNSVWCWGQTSVIPASSTGQTPVRLDLPKATSVAMSHAAVCIITQNGEVVCQRGRAPSGPKERKSSFRLPE</sequence>
<gene>
    <name evidence="1" type="ORF">POL67_00385</name>
</gene>
<evidence type="ECO:0000313" key="2">
    <source>
        <dbReference type="Proteomes" id="UP001221411"/>
    </source>
</evidence>
<comment type="caution">
    <text evidence="1">The sequence shown here is derived from an EMBL/GenBank/DDBJ whole genome shotgun (WGS) entry which is preliminary data.</text>
</comment>
<dbReference type="PROSITE" id="PS50012">
    <property type="entry name" value="RCC1_3"/>
    <property type="match status" value="1"/>
</dbReference>
<keyword evidence="2" id="KW-1185">Reference proteome</keyword>
<dbReference type="SUPFAM" id="SSF50985">
    <property type="entry name" value="RCC1/BLIP-II"/>
    <property type="match status" value="2"/>
</dbReference>
<organism evidence="1 2">
    <name type="scientific">Polyangium mundeleinium</name>
    <dbReference type="NCBI Taxonomy" id="2995306"/>
    <lineage>
        <taxon>Bacteria</taxon>
        <taxon>Pseudomonadati</taxon>
        <taxon>Myxococcota</taxon>
        <taxon>Polyangia</taxon>
        <taxon>Polyangiales</taxon>
        <taxon>Polyangiaceae</taxon>
        <taxon>Polyangium</taxon>
    </lineage>
</organism>
<dbReference type="InterPro" id="IPR009091">
    <property type="entry name" value="RCC1/BLIP-II"/>
</dbReference>